<dbReference type="AlphaFoldDB" id="A0A411DQP2"/>
<feature type="chain" id="PRO_5019209341" description="C1q domain-containing protein" evidence="1">
    <location>
        <begin position="20"/>
        <end position="436"/>
    </location>
</feature>
<sequence>MTKRLLQLMVLMAFGKAYSQVGINTANPASTLDISAKNATGTSTTVDGVLVTRVDRQRAQSMTGVPISNLIYVNSVATGSQTGTAVNIDSVGYYYYDGTAWVKLHNPTNSIAANIYNADGTLTGNRTVSQAGNTLAFTGTATNAFSVDNNTLSVDAANDRVGVGTTTPDTKLTVSTPDNSYGLNHTNGTINLKTYIGGGAGYMGTTTAHNLNLMTNNAIKMTVTPTGTVGVNTSSPSAVLDIMSKGTTNATKALEINDSTNKELVGVQDDGSVRLEKYKNIGVLGTDTNGFLVDAGNLNIPSIATIGFANTSANQAANTSYTVAFTLNKNNAANITYSSGNFIINKAGYYNFSVFVKYDISMNGGASGGSATTSLFKNNVLFSYNISGHGDGTTDIGHNLAGTQFFNVGDVVKVTAAYTRTFRIIQGSITIVYYGT</sequence>
<evidence type="ECO:0000313" key="2">
    <source>
        <dbReference type="EMBL" id="QBA22672.1"/>
    </source>
</evidence>
<organism evidence="2">
    <name type="scientific">Chryseobacterium indologenes</name>
    <name type="common">Flavobacterium indologenes</name>
    <dbReference type="NCBI Taxonomy" id="253"/>
    <lineage>
        <taxon>Bacteria</taxon>
        <taxon>Pseudomonadati</taxon>
        <taxon>Bacteroidota</taxon>
        <taxon>Flavobacteriia</taxon>
        <taxon>Flavobacteriales</taxon>
        <taxon>Weeksellaceae</taxon>
        <taxon>Chryseobacterium group</taxon>
        <taxon>Chryseobacterium</taxon>
    </lineage>
</organism>
<protein>
    <recommendedName>
        <fullName evidence="3">C1q domain-containing protein</fullName>
    </recommendedName>
</protein>
<dbReference type="EMBL" id="CP035532">
    <property type="protein sequence ID" value="QBA22672.1"/>
    <property type="molecule type" value="Genomic_DNA"/>
</dbReference>
<evidence type="ECO:0008006" key="3">
    <source>
        <dbReference type="Google" id="ProtNLM"/>
    </source>
</evidence>
<proteinExistence type="predicted"/>
<evidence type="ECO:0000256" key="1">
    <source>
        <dbReference type="SAM" id="SignalP"/>
    </source>
</evidence>
<keyword evidence="1" id="KW-0732">Signal</keyword>
<reference evidence="2" key="1">
    <citation type="submission" date="2019-01" db="EMBL/GenBank/DDBJ databases">
        <title>Whole Genome Sequencing for Putative Detection of Antimicrobial Resistance and Potential Virulence Factors in Chryseobacterium indologenes isolated from Nile Tilapia in Tanzania.</title>
        <authorList>
            <person name="Mwega E."/>
            <person name="Mutoloki S."/>
            <person name="Mugimba K."/>
            <person name="Colquhoun D."/>
            <person name="Mdegela R."/>
            <person name="Evensen O."/>
            <person name="Wasteson Y."/>
        </authorList>
    </citation>
    <scope>NUCLEOTIDE SEQUENCE [LARGE SCALE GENOMIC DNA]</scope>
    <source>
        <strain evidence="2">StR 01</strain>
    </source>
</reference>
<accession>A0A411DQP2</accession>
<gene>
    <name evidence="2" type="ORF">EU348_16375</name>
</gene>
<feature type="signal peptide" evidence="1">
    <location>
        <begin position="1"/>
        <end position="19"/>
    </location>
</feature>
<name>A0A411DQP2_CHRID</name>